<keyword evidence="2" id="KW-0805">Transcription regulation</keyword>
<organism evidence="6 7">
    <name type="scientific">Rossellomorea vietnamensis</name>
    <dbReference type="NCBI Taxonomy" id="218284"/>
    <lineage>
        <taxon>Bacteria</taxon>
        <taxon>Bacillati</taxon>
        <taxon>Bacillota</taxon>
        <taxon>Bacilli</taxon>
        <taxon>Bacillales</taxon>
        <taxon>Bacillaceae</taxon>
        <taxon>Rossellomorea</taxon>
    </lineage>
</organism>
<comment type="similarity">
    <text evidence="1">Belongs to the LysR transcriptional regulatory family.</text>
</comment>
<dbReference type="GO" id="GO:0003700">
    <property type="term" value="F:DNA-binding transcription factor activity"/>
    <property type="evidence" value="ECO:0007669"/>
    <property type="project" value="InterPro"/>
</dbReference>
<reference evidence="6 7" key="1">
    <citation type="submission" date="2019-08" db="EMBL/GenBank/DDBJ databases">
        <title>Bacillus genomes from the desert of Cuatro Cienegas, Coahuila.</title>
        <authorList>
            <person name="Olmedo-Alvarez G."/>
        </authorList>
    </citation>
    <scope>NUCLEOTIDE SEQUENCE [LARGE SCALE GENOMIC DNA]</scope>
    <source>
        <strain evidence="6 7">CH40_1T</strain>
    </source>
</reference>
<evidence type="ECO:0000259" key="5">
    <source>
        <dbReference type="PROSITE" id="PS50931"/>
    </source>
</evidence>
<proteinExistence type="inferred from homology"/>
<dbReference type="PROSITE" id="PS50931">
    <property type="entry name" value="HTH_LYSR"/>
    <property type="match status" value="1"/>
</dbReference>
<dbReference type="PANTHER" id="PTHR30126:SF64">
    <property type="entry name" value="HTH-TYPE TRANSCRIPTIONAL REGULATOR CITR"/>
    <property type="match status" value="1"/>
</dbReference>
<dbReference type="InterPro" id="IPR036390">
    <property type="entry name" value="WH_DNA-bd_sf"/>
</dbReference>
<keyword evidence="4" id="KW-0804">Transcription</keyword>
<keyword evidence="3" id="KW-0238">DNA-binding</keyword>
<feature type="domain" description="HTH lysR-type" evidence="5">
    <location>
        <begin position="1"/>
        <end position="58"/>
    </location>
</feature>
<dbReference type="Gene3D" id="3.40.190.290">
    <property type="match status" value="1"/>
</dbReference>
<dbReference type="Gene3D" id="1.10.10.10">
    <property type="entry name" value="Winged helix-like DNA-binding domain superfamily/Winged helix DNA-binding domain"/>
    <property type="match status" value="1"/>
</dbReference>
<dbReference type="SUPFAM" id="SSF53850">
    <property type="entry name" value="Periplasmic binding protein-like II"/>
    <property type="match status" value="1"/>
</dbReference>
<evidence type="ECO:0000313" key="6">
    <source>
        <dbReference type="EMBL" id="TYR74179.1"/>
    </source>
</evidence>
<protein>
    <submittedName>
        <fullName evidence="6">LysR family transcriptional regulator</fullName>
    </submittedName>
</protein>
<name>A0A5D4KBC4_9BACI</name>
<dbReference type="InterPro" id="IPR005119">
    <property type="entry name" value="LysR_subst-bd"/>
</dbReference>
<dbReference type="Pfam" id="PF00126">
    <property type="entry name" value="HTH_1"/>
    <property type="match status" value="1"/>
</dbReference>
<evidence type="ECO:0000256" key="2">
    <source>
        <dbReference type="ARBA" id="ARBA00023015"/>
    </source>
</evidence>
<dbReference type="InterPro" id="IPR036388">
    <property type="entry name" value="WH-like_DNA-bd_sf"/>
</dbReference>
<dbReference type="EMBL" id="VTEH01000013">
    <property type="protein sequence ID" value="TYR74179.1"/>
    <property type="molecule type" value="Genomic_DNA"/>
</dbReference>
<dbReference type="CDD" id="cd05466">
    <property type="entry name" value="PBP2_LTTR_substrate"/>
    <property type="match status" value="1"/>
</dbReference>
<dbReference type="RefSeq" id="WP_148947666.1">
    <property type="nucleotide sequence ID" value="NZ_VTEH01000013.1"/>
</dbReference>
<dbReference type="SUPFAM" id="SSF46785">
    <property type="entry name" value="Winged helix' DNA-binding domain"/>
    <property type="match status" value="1"/>
</dbReference>
<dbReference type="Pfam" id="PF03466">
    <property type="entry name" value="LysR_substrate"/>
    <property type="match status" value="1"/>
</dbReference>
<accession>A0A5D4KBC4</accession>
<gene>
    <name evidence="6" type="ORF">FZC79_15285</name>
</gene>
<evidence type="ECO:0000256" key="4">
    <source>
        <dbReference type="ARBA" id="ARBA00023163"/>
    </source>
</evidence>
<dbReference type="PANTHER" id="PTHR30126">
    <property type="entry name" value="HTH-TYPE TRANSCRIPTIONAL REGULATOR"/>
    <property type="match status" value="1"/>
</dbReference>
<sequence length="292" mass="33849">MELSWLRTFITAAQFNNFRKASQKLFISQPSVTVHIKLLEKELGVSLFERKGKSIKLTEAGRLYLKHAQKLISLYEDGITELQSYSQGYTAKLTIAISPLIADNVLPYVLKQYLKRHPEVEISVKIIESHEIERAVLEEKVDIGLSCLHSYHPQIESTKLYSDKVILVAPHDGRDSESAYPLEEEELLESNYLLTHNHPDYWDDLCSTVKRFYPAARMMEVSQIHITKRFIVEGLGVSYLPSSTVRRELLEGRMLEVRRNTFDLPEANIYSIIKYLHKEQKEFLEFLSGFRL</sequence>
<comment type="caution">
    <text evidence="6">The sequence shown here is derived from an EMBL/GenBank/DDBJ whole genome shotgun (WGS) entry which is preliminary data.</text>
</comment>
<evidence type="ECO:0000313" key="7">
    <source>
        <dbReference type="Proteomes" id="UP000323317"/>
    </source>
</evidence>
<dbReference type="InterPro" id="IPR000847">
    <property type="entry name" value="LysR_HTH_N"/>
</dbReference>
<dbReference type="PRINTS" id="PR00039">
    <property type="entry name" value="HTHLYSR"/>
</dbReference>
<dbReference type="GO" id="GO:0000976">
    <property type="term" value="F:transcription cis-regulatory region binding"/>
    <property type="evidence" value="ECO:0007669"/>
    <property type="project" value="TreeGrafter"/>
</dbReference>
<evidence type="ECO:0000256" key="1">
    <source>
        <dbReference type="ARBA" id="ARBA00009437"/>
    </source>
</evidence>
<dbReference type="AlphaFoldDB" id="A0A5D4KBC4"/>
<dbReference type="FunFam" id="1.10.10.10:FF:000001">
    <property type="entry name" value="LysR family transcriptional regulator"/>
    <property type="match status" value="1"/>
</dbReference>
<dbReference type="Proteomes" id="UP000323317">
    <property type="component" value="Unassembled WGS sequence"/>
</dbReference>
<evidence type="ECO:0000256" key="3">
    <source>
        <dbReference type="ARBA" id="ARBA00023125"/>
    </source>
</evidence>